<sequence length="762" mass="81636">MRSSAVVAQHLTGEVERAADQHPGSRIGRGDGGECCRDRGGGGGAGKACGTGGGLGHLGGLRVRLLGDGDRGQALRDIGERAHVARLVLGVDHAADQMRRSRGHARQCRRHRGPARRVVPAVEPQLDPRHTVGQRAAAQPLHPGGPFGAGNRRLAGPGIEAQQAQRGNRGAGVLDLMRAGQHRQRQIKQPGLVLIDQPAALLEGMPVLAMHEERRADPGGAGLDHLERRLFLRADDAGHAALQDPGLLAGDLGQGFAQKGLMVDRDRGDDGQRRPRDHIRRIEPAAEPDLEQGEIGRRAGEGQEGRGGGDLEEGDRGRAVHLPAFLEQRGKRGFRDQRAGKADALVEAGEMGRGIGVHALARRLEPGADHRLGRALAVGAGDVDHRGKHVLGVAEGGKQALDPVEGEVDHLRVQCHQLCQDRVGGKGRLSRHRGPRNGRRPGALPPDPRGICGKEKGSGLREVFDLARGGQVAGDGGGEAHQHAGDRDQLLAQFLAVGDAVEHAVVEQVFGALEALGQLLADRLFDHARAGKADQRIRFRDLHVAEHGIGRRDAARRRVGEHDDIGQVRFLQHLHRNGGARHLHQAEDAFLHPRAAGGGKEDQRALCLHRAFGRGDDGIADIHPHRAAHEGEVLRGGDDRGAAHLALGDEHRLFLAGRFLRGAHPVGVFLLVAELQRVGDRLGHLDLGEDAAVEQRGEARARRDRHVVVAVRADVQVLGQLAVEQHGPAFGALGPQVLGHLAAREQRVDLRFDVVRDPVHRS</sequence>
<feature type="region of interest" description="Disordered" evidence="1">
    <location>
        <begin position="98"/>
        <end position="117"/>
    </location>
</feature>
<protein>
    <submittedName>
        <fullName evidence="2">Uncharacterized protein</fullName>
    </submittedName>
</protein>
<feature type="compositionally biased region" description="Basic residues" evidence="1">
    <location>
        <begin position="428"/>
        <end position="439"/>
    </location>
</feature>
<reference evidence="2" key="1">
    <citation type="submission" date="2019-08" db="EMBL/GenBank/DDBJ databases">
        <authorList>
            <person name="Kucharzyk K."/>
            <person name="Murdoch R.W."/>
            <person name="Higgins S."/>
            <person name="Loffler F."/>
        </authorList>
    </citation>
    <scope>NUCLEOTIDE SEQUENCE</scope>
</reference>
<feature type="compositionally biased region" description="Basic and acidic residues" evidence="1">
    <location>
        <begin position="262"/>
        <end position="284"/>
    </location>
</feature>
<dbReference type="AlphaFoldDB" id="A0A644T2U5"/>
<organism evidence="2">
    <name type="scientific">bioreactor metagenome</name>
    <dbReference type="NCBI Taxonomy" id="1076179"/>
    <lineage>
        <taxon>unclassified sequences</taxon>
        <taxon>metagenomes</taxon>
        <taxon>ecological metagenomes</taxon>
    </lineage>
</organism>
<name>A0A644T2U5_9ZZZZ</name>
<comment type="caution">
    <text evidence="2">The sequence shown here is derived from an EMBL/GenBank/DDBJ whole genome shotgun (WGS) entry which is preliminary data.</text>
</comment>
<feature type="compositionally biased region" description="Basic residues" evidence="1">
    <location>
        <begin position="100"/>
        <end position="115"/>
    </location>
</feature>
<evidence type="ECO:0000256" key="1">
    <source>
        <dbReference type="SAM" id="MobiDB-lite"/>
    </source>
</evidence>
<evidence type="ECO:0000313" key="2">
    <source>
        <dbReference type="EMBL" id="MPL60817.1"/>
    </source>
</evidence>
<dbReference type="EMBL" id="VSSQ01000013">
    <property type="protein sequence ID" value="MPL60817.1"/>
    <property type="molecule type" value="Genomic_DNA"/>
</dbReference>
<feature type="region of interest" description="Disordered" evidence="1">
    <location>
        <begin position="424"/>
        <end position="451"/>
    </location>
</feature>
<gene>
    <name evidence="2" type="ORF">SDC9_06379</name>
</gene>
<feature type="region of interest" description="Disordered" evidence="1">
    <location>
        <begin position="1"/>
        <end position="31"/>
    </location>
</feature>
<proteinExistence type="predicted"/>
<feature type="region of interest" description="Disordered" evidence="1">
    <location>
        <begin position="260"/>
        <end position="317"/>
    </location>
</feature>
<feature type="compositionally biased region" description="Basic and acidic residues" evidence="1">
    <location>
        <begin position="294"/>
        <end position="317"/>
    </location>
</feature>
<accession>A0A644T2U5</accession>